<accession>A0A9P4S5P6</accession>
<dbReference type="EMBL" id="MU006103">
    <property type="protein sequence ID" value="KAF2836642.1"/>
    <property type="molecule type" value="Genomic_DNA"/>
</dbReference>
<feature type="region of interest" description="Disordered" evidence="1">
    <location>
        <begin position="140"/>
        <end position="177"/>
    </location>
</feature>
<reference evidence="3" key="1">
    <citation type="journal article" date="2020" name="Stud. Mycol.">
        <title>101 Dothideomycetes genomes: a test case for predicting lifestyles and emergence of pathogens.</title>
        <authorList>
            <person name="Haridas S."/>
            <person name="Albert R."/>
            <person name="Binder M."/>
            <person name="Bloem J."/>
            <person name="Labutti K."/>
            <person name="Salamov A."/>
            <person name="Andreopoulos B."/>
            <person name="Baker S."/>
            <person name="Barry K."/>
            <person name="Bills G."/>
            <person name="Bluhm B."/>
            <person name="Cannon C."/>
            <person name="Castanera R."/>
            <person name="Culley D."/>
            <person name="Daum C."/>
            <person name="Ezra D."/>
            <person name="Gonzalez J."/>
            <person name="Henrissat B."/>
            <person name="Kuo A."/>
            <person name="Liang C."/>
            <person name="Lipzen A."/>
            <person name="Lutzoni F."/>
            <person name="Magnuson J."/>
            <person name="Mondo S."/>
            <person name="Nolan M."/>
            <person name="Ohm R."/>
            <person name="Pangilinan J."/>
            <person name="Park H.-J."/>
            <person name="Ramirez L."/>
            <person name="Alfaro M."/>
            <person name="Sun H."/>
            <person name="Tritt A."/>
            <person name="Yoshinaga Y."/>
            <person name="Zwiers L.-H."/>
            <person name="Turgeon B."/>
            <person name="Goodwin S."/>
            <person name="Spatafora J."/>
            <person name="Crous P."/>
            <person name="Grigoriev I."/>
        </authorList>
    </citation>
    <scope>NUCLEOTIDE SEQUENCE</scope>
    <source>
        <strain evidence="3">CBS 101060</strain>
    </source>
</reference>
<sequence>MFTGSGLGLHVGAKEGRAKVVKEIIVYCDTVARTTMLAAGNRKEKEEMLLQLTGRHRQVFVATNALGLGIDTPTIRVVIHVGESGRAGRDGYSAFRKGVEEEIKEFITSMDGREDRTGCEEGEEKCDGCFSPGQILREEREQQEEEGLGEEELEEEELEEEDLEEEDLEEEDLEEEELLEFQRETERRRARARVEMATQSRELSEVEQLERLLEEWKEGYYLWSCSKEGAKDVKWENYSCCFYCGVPQAICNRYEQQSNGGFRVKRGGICQFKDVLIESTVSIWVGNKDKFGDLLKSQIEGDGMASKGEFTYKEMVNWFTGKKRWGGIEGTKLCYFFISIISIV</sequence>
<evidence type="ECO:0000313" key="4">
    <source>
        <dbReference type="Proteomes" id="UP000799429"/>
    </source>
</evidence>
<feature type="compositionally biased region" description="Acidic residues" evidence="1">
    <location>
        <begin position="141"/>
        <end position="177"/>
    </location>
</feature>
<dbReference type="Gene3D" id="3.40.50.300">
    <property type="entry name" value="P-loop containing nucleotide triphosphate hydrolases"/>
    <property type="match status" value="1"/>
</dbReference>
<gene>
    <name evidence="3" type="ORF">M501DRAFT_996865</name>
</gene>
<protein>
    <recommendedName>
        <fullName evidence="2">Helicase C-terminal domain-containing protein</fullName>
    </recommendedName>
</protein>
<dbReference type="AlphaFoldDB" id="A0A9P4S5P6"/>
<name>A0A9P4S5P6_9PEZI</name>
<dbReference type="OrthoDB" id="3945650at2759"/>
<feature type="domain" description="Helicase C-terminal" evidence="2">
    <location>
        <begin position="41"/>
        <end position="82"/>
    </location>
</feature>
<dbReference type="InterPro" id="IPR001650">
    <property type="entry name" value="Helicase_C-like"/>
</dbReference>
<evidence type="ECO:0000259" key="2">
    <source>
        <dbReference type="Pfam" id="PF00271"/>
    </source>
</evidence>
<proteinExistence type="predicted"/>
<dbReference type="Pfam" id="PF00271">
    <property type="entry name" value="Helicase_C"/>
    <property type="match status" value="1"/>
</dbReference>
<organism evidence="3 4">
    <name type="scientific">Patellaria atrata CBS 101060</name>
    <dbReference type="NCBI Taxonomy" id="1346257"/>
    <lineage>
        <taxon>Eukaryota</taxon>
        <taxon>Fungi</taxon>
        <taxon>Dikarya</taxon>
        <taxon>Ascomycota</taxon>
        <taxon>Pezizomycotina</taxon>
        <taxon>Dothideomycetes</taxon>
        <taxon>Dothideomycetes incertae sedis</taxon>
        <taxon>Patellariales</taxon>
        <taxon>Patellariaceae</taxon>
        <taxon>Patellaria</taxon>
    </lineage>
</organism>
<dbReference type="SUPFAM" id="SSF52540">
    <property type="entry name" value="P-loop containing nucleoside triphosphate hydrolases"/>
    <property type="match status" value="1"/>
</dbReference>
<dbReference type="InterPro" id="IPR027417">
    <property type="entry name" value="P-loop_NTPase"/>
</dbReference>
<comment type="caution">
    <text evidence="3">The sequence shown here is derived from an EMBL/GenBank/DDBJ whole genome shotgun (WGS) entry which is preliminary data.</text>
</comment>
<keyword evidence="4" id="KW-1185">Reference proteome</keyword>
<evidence type="ECO:0000256" key="1">
    <source>
        <dbReference type="SAM" id="MobiDB-lite"/>
    </source>
</evidence>
<dbReference type="Proteomes" id="UP000799429">
    <property type="component" value="Unassembled WGS sequence"/>
</dbReference>
<evidence type="ECO:0000313" key="3">
    <source>
        <dbReference type="EMBL" id="KAF2836642.1"/>
    </source>
</evidence>